<proteinExistence type="predicted"/>
<feature type="transmembrane region" description="Helical" evidence="7">
    <location>
        <begin position="120"/>
        <end position="142"/>
    </location>
</feature>
<dbReference type="AlphaFoldDB" id="A0A2R5GPR5"/>
<feature type="transmembrane region" description="Helical" evidence="7">
    <location>
        <begin position="42"/>
        <end position="62"/>
    </location>
</feature>
<feature type="transmembrane region" description="Helical" evidence="7">
    <location>
        <begin position="640"/>
        <end position="658"/>
    </location>
</feature>
<keyword evidence="9" id="KW-1185">Reference proteome</keyword>
<evidence type="ECO:0000256" key="3">
    <source>
        <dbReference type="ARBA" id="ARBA00022692"/>
    </source>
</evidence>
<organism evidence="8 9">
    <name type="scientific">Hondaea fermentalgiana</name>
    <dbReference type="NCBI Taxonomy" id="2315210"/>
    <lineage>
        <taxon>Eukaryota</taxon>
        <taxon>Sar</taxon>
        <taxon>Stramenopiles</taxon>
        <taxon>Bigyra</taxon>
        <taxon>Labyrinthulomycetes</taxon>
        <taxon>Thraustochytrida</taxon>
        <taxon>Thraustochytriidae</taxon>
        <taxon>Hondaea</taxon>
    </lineage>
</organism>
<feature type="transmembrane region" description="Helical" evidence="7">
    <location>
        <begin position="375"/>
        <end position="399"/>
    </location>
</feature>
<evidence type="ECO:0000256" key="5">
    <source>
        <dbReference type="ARBA" id="ARBA00023136"/>
    </source>
</evidence>
<gene>
    <name evidence="8" type="ORF">FCC1311_079932</name>
</gene>
<feature type="transmembrane region" description="Helical" evidence="7">
    <location>
        <begin position="599"/>
        <end position="620"/>
    </location>
</feature>
<dbReference type="GO" id="GO:0016020">
    <property type="term" value="C:membrane"/>
    <property type="evidence" value="ECO:0007669"/>
    <property type="project" value="UniProtKB-SubCell"/>
</dbReference>
<feature type="transmembrane region" description="Helical" evidence="7">
    <location>
        <begin position="477"/>
        <end position="494"/>
    </location>
</feature>
<feature type="transmembrane region" description="Helical" evidence="7">
    <location>
        <begin position="74"/>
        <end position="100"/>
    </location>
</feature>
<dbReference type="GO" id="GO:0035673">
    <property type="term" value="F:oligopeptide transmembrane transporter activity"/>
    <property type="evidence" value="ECO:0007669"/>
    <property type="project" value="InterPro"/>
</dbReference>
<dbReference type="PANTHER" id="PTHR31645">
    <property type="entry name" value="OLIGOPEPTIDE TRANSPORTER YGL114W-RELATED"/>
    <property type="match status" value="1"/>
</dbReference>
<evidence type="ECO:0000256" key="2">
    <source>
        <dbReference type="ARBA" id="ARBA00022448"/>
    </source>
</evidence>
<reference evidence="8 9" key="1">
    <citation type="submission" date="2017-12" db="EMBL/GenBank/DDBJ databases">
        <title>Sequencing, de novo assembly and annotation of complete genome of a new Thraustochytrid species, strain FCC1311.</title>
        <authorList>
            <person name="Sedici K."/>
            <person name="Godart F."/>
            <person name="Aiese Cigliano R."/>
            <person name="Sanseverino W."/>
            <person name="Barakat M."/>
            <person name="Ortet P."/>
            <person name="Marechal E."/>
            <person name="Cagnac O."/>
            <person name="Amato A."/>
        </authorList>
    </citation>
    <scope>NUCLEOTIDE SEQUENCE [LARGE SCALE GENOMIC DNA]</scope>
</reference>
<dbReference type="InterPro" id="IPR004813">
    <property type="entry name" value="OPT"/>
</dbReference>
<evidence type="ECO:0000256" key="7">
    <source>
        <dbReference type="SAM" id="Phobius"/>
    </source>
</evidence>
<feature type="transmembrane region" description="Helical" evidence="7">
    <location>
        <begin position="436"/>
        <end position="456"/>
    </location>
</feature>
<comment type="caution">
    <text evidence="8">The sequence shown here is derived from an EMBL/GenBank/DDBJ whole genome shotgun (WGS) entry which is preliminary data.</text>
</comment>
<name>A0A2R5GPR5_9STRA</name>
<keyword evidence="4 7" id="KW-1133">Transmembrane helix</keyword>
<evidence type="ECO:0000256" key="1">
    <source>
        <dbReference type="ARBA" id="ARBA00004141"/>
    </source>
</evidence>
<dbReference type="OrthoDB" id="627262at2759"/>
<sequence>MTANTFVPYVTHNDYREITVRGVVLSIVLAVVLGAANVYLGLLVGLTVSASIPASVMSMAALKCFKDSNILENNIVQTAASAGEALAAAAIFTLPGLVIMNTERDLGNPTFAGVEGWDSFLGVNYAYVTFLTLFGGLLGIAYSIPLRRALLMEIEPPLKFPEGVATAQVLRSGEKGGNAVYAVGAGTALGTLTKLFETLGMYSPTLGVGWLYKNMYPSYIGLNVSSALFGVGYIVGPNVGTVLFLGSMCQYLIMIPISAVINDRWSEAEWDTSSNGEFNGANVASAEFGEARYAGIGLMVVGGLWSLVSLRSALITSVKFGIRQLRGTQNEANQVESSTNLPARLDQDFPFKITLLIIGGTIVPLYIIFSAFSDSWGRCLLMAVVVAILSFLFASVAAYMAGLVGSSNNPVSGVTISSSLVISALILGLWGSDDPIGPPTAVIMCCAVASACAISGDNMQDLKAGYLLGATPWKQEFAMILGVFVTSVVIAPILELLDSAYTLGIGLEAPQASIIATIPVGIINGTLPWAYIGVGAGLGVVIIALDKTLERFNINFRLPVLAFAVAFYLPCTYLVPIFMGSMLHLIARTSPDDNASEGVLYCAGLVAGDSLFGIISAIPIVASSNGDIMRVVDYEKSWPALLPLLAILASITLVAKFSPFTGGSKKGMNTGADPAEASAETVVQKNETVNPEENSRDEISQI</sequence>
<feature type="transmembrane region" description="Helical" evidence="7">
    <location>
        <begin position="293"/>
        <end position="314"/>
    </location>
</feature>
<feature type="transmembrane region" description="Helical" evidence="7">
    <location>
        <begin position="18"/>
        <end position="36"/>
    </location>
</feature>
<comment type="subcellular location">
    <subcellularLocation>
        <location evidence="1">Membrane</location>
        <topology evidence="1">Multi-pass membrane protein</topology>
    </subcellularLocation>
</comment>
<evidence type="ECO:0000313" key="9">
    <source>
        <dbReference type="Proteomes" id="UP000241890"/>
    </source>
</evidence>
<keyword evidence="5 7" id="KW-0472">Membrane</keyword>
<feature type="transmembrane region" description="Helical" evidence="7">
    <location>
        <begin position="242"/>
        <end position="261"/>
    </location>
</feature>
<dbReference type="EMBL" id="BEYU01000106">
    <property type="protein sequence ID" value="GBG31768.1"/>
    <property type="molecule type" value="Genomic_DNA"/>
</dbReference>
<dbReference type="NCBIfam" id="TIGR00728">
    <property type="entry name" value="OPT_sfam"/>
    <property type="match status" value="1"/>
</dbReference>
<dbReference type="InterPro" id="IPR045035">
    <property type="entry name" value="YSL-like"/>
</dbReference>
<feature type="transmembrane region" description="Helical" evidence="7">
    <location>
        <begin position="565"/>
        <end position="587"/>
    </location>
</feature>
<protein>
    <submittedName>
        <fullName evidence="8">Divergent AAA domain protein</fullName>
    </submittedName>
</protein>
<evidence type="ECO:0000256" key="6">
    <source>
        <dbReference type="SAM" id="MobiDB-lite"/>
    </source>
</evidence>
<feature type="transmembrane region" description="Helical" evidence="7">
    <location>
        <begin position="349"/>
        <end position="369"/>
    </location>
</feature>
<dbReference type="Pfam" id="PF03169">
    <property type="entry name" value="OPT"/>
    <property type="match status" value="1"/>
</dbReference>
<feature type="transmembrane region" description="Helical" evidence="7">
    <location>
        <begin position="529"/>
        <end position="545"/>
    </location>
</feature>
<evidence type="ECO:0000313" key="8">
    <source>
        <dbReference type="EMBL" id="GBG31768.1"/>
    </source>
</evidence>
<dbReference type="InParanoid" id="A0A2R5GPR5"/>
<feature type="transmembrane region" description="Helical" evidence="7">
    <location>
        <begin position="411"/>
        <end position="430"/>
    </location>
</feature>
<evidence type="ECO:0000256" key="4">
    <source>
        <dbReference type="ARBA" id="ARBA00022989"/>
    </source>
</evidence>
<keyword evidence="3 7" id="KW-0812">Transmembrane</keyword>
<dbReference type="NCBIfam" id="TIGR00733">
    <property type="entry name" value="OPT family oligopeptide transporter"/>
    <property type="match status" value="1"/>
</dbReference>
<feature type="transmembrane region" description="Helical" evidence="7">
    <location>
        <begin position="179"/>
        <end position="196"/>
    </location>
</feature>
<dbReference type="Proteomes" id="UP000241890">
    <property type="component" value="Unassembled WGS sequence"/>
</dbReference>
<feature type="compositionally biased region" description="Basic and acidic residues" evidence="6">
    <location>
        <begin position="693"/>
        <end position="702"/>
    </location>
</feature>
<feature type="compositionally biased region" description="Polar residues" evidence="6">
    <location>
        <begin position="681"/>
        <end position="692"/>
    </location>
</feature>
<feature type="region of interest" description="Disordered" evidence="6">
    <location>
        <begin position="667"/>
        <end position="702"/>
    </location>
</feature>
<dbReference type="PANTHER" id="PTHR31645:SF0">
    <property type="entry name" value="OLIGOPEPTIDE TRANSPORTER YGL114W-RELATED"/>
    <property type="match status" value="1"/>
</dbReference>
<accession>A0A2R5GPR5</accession>
<dbReference type="InterPro" id="IPR004814">
    <property type="entry name" value="Oligopep_transpt"/>
</dbReference>
<feature type="transmembrane region" description="Helical" evidence="7">
    <location>
        <begin position="216"/>
        <end position="235"/>
    </location>
</feature>
<keyword evidence="2" id="KW-0813">Transport</keyword>